<gene>
    <name evidence="1" type="ORF">M413DRAFT_191051</name>
</gene>
<dbReference type="Proteomes" id="UP000053424">
    <property type="component" value="Unassembled WGS sequence"/>
</dbReference>
<dbReference type="EMBL" id="KN831785">
    <property type="protein sequence ID" value="KIM39428.1"/>
    <property type="molecule type" value="Genomic_DNA"/>
</dbReference>
<protein>
    <submittedName>
        <fullName evidence="1">Uncharacterized protein</fullName>
    </submittedName>
</protein>
<dbReference type="HOGENOM" id="CLU_1845335_0_0_1"/>
<reference evidence="2" key="2">
    <citation type="submission" date="2015-01" db="EMBL/GenBank/DDBJ databases">
        <title>Evolutionary Origins and Diversification of the Mycorrhizal Mutualists.</title>
        <authorList>
            <consortium name="DOE Joint Genome Institute"/>
            <consortium name="Mycorrhizal Genomics Consortium"/>
            <person name="Kohler A."/>
            <person name="Kuo A."/>
            <person name="Nagy L.G."/>
            <person name="Floudas D."/>
            <person name="Copeland A."/>
            <person name="Barry K.W."/>
            <person name="Cichocki N."/>
            <person name="Veneault-Fourrey C."/>
            <person name="LaButti K."/>
            <person name="Lindquist E.A."/>
            <person name="Lipzen A."/>
            <person name="Lundell T."/>
            <person name="Morin E."/>
            <person name="Murat C."/>
            <person name="Riley R."/>
            <person name="Ohm R."/>
            <person name="Sun H."/>
            <person name="Tunlid A."/>
            <person name="Henrissat B."/>
            <person name="Grigoriev I.V."/>
            <person name="Hibbett D.S."/>
            <person name="Martin F."/>
        </authorList>
    </citation>
    <scope>NUCLEOTIDE SEQUENCE [LARGE SCALE GENOMIC DNA]</scope>
    <source>
        <strain evidence="2">h7</strain>
    </source>
</reference>
<evidence type="ECO:0000313" key="2">
    <source>
        <dbReference type="Proteomes" id="UP000053424"/>
    </source>
</evidence>
<name>A0A0C2XP44_HEBCY</name>
<accession>A0A0C2XP44</accession>
<organism evidence="1 2">
    <name type="scientific">Hebeloma cylindrosporum</name>
    <dbReference type="NCBI Taxonomy" id="76867"/>
    <lineage>
        <taxon>Eukaryota</taxon>
        <taxon>Fungi</taxon>
        <taxon>Dikarya</taxon>
        <taxon>Basidiomycota</taxon>
        <taxon>Agaricomycotina</taxon>
        <taxon>Agaricomycetes</taxon>
        <taxon>Agaricomycetidae</taxon>
        <taxon>Agaricales</taxon>
        <taxon>Agaricineae</taxon>
        <taxon>Hymenogastraceae</taxon>
        <taxon>Hebeloma</taxon>
    </lineage>
</organism>
<reference evidence="1 2" key="1">
    <citation type="submission" date="2014-04" db="EMBL/GenBank/DDBJ databases">
        <authorList>
            <consortium name="DOE Joint Genome Institute"/>
            <person name="Kuo A."/>
            <person name="Gay G."/>
            <person name="Dore J."/>
            <person name="Kohler A."/>
            <person name="Nagy L.G."/>
            <person name="Floudas D."/>
            <person name="Copeland A."/>
            <person name="Barry K.W."/>
            <person name="Cichocki N."/>
            <person name="Veneault-Fourrey C."/>
            <person name="LaButti K."/>
            <person name="Lindquist E.A."/>
            <person name="Lipzen A."/>
            <person name="Lundell T."/>
            <person name="Morin E."/>
            <person name="Murat C."/>
            <person name="Sun H."/>
            <person name="Tunlid A."/>
            <person name="Henrissat B."/>
            <person name="Grigoriev I.V."/>
            <person name="Hibbett D.S."/>
            <person name="Martin F."/>
            <person name="Nordberg H.P."/>
            <person name="Cantor M.N."/>
            <person name="Hua S.X."/>
        </authorList>
    </citation>
    <scope>NUCLEOTIDE SEQUENCE [LARGE SCALE GENOMIC DNA]</scope>
    <source>
        <strain evidence="2">h7</strain>
    </source>
</reference>
<evidence type="ECO:0000313" key="1">
    <source>
        <dbReference type="EMBL" id="KIM39428.1"/>
    </source>
</evidence>
<keyword evidence="2" id="KW-1185">Reference proteome</keyword>
<proteinExistence type="predicted"/>
<sequence>MTIAFDRMWVERECVQAIGGPCARVRRYGLLPRASFVTRIHPRSRFILLVLPLCDVSIHNDVPVSLSLRFTVFPSRVTECRHFALNTIGLKLPVRPSHYQLRHTFIVRHICFLRVPEPRFEMNALAIASTFWLGSVHVV</sequence>
<dbReference type="AlphaFoldDB" id="A0A0C2XP44"/>